<dbReference type="PROSITE" id="PS01095">
    <property type="entry name" value="GH18_1"/>
    <property type="match status" value="1"/>
</dbReference>
<evidence type="ECO:0000256" key="2">
    <source>
        <dbReference type="ARBA" id="ARBA00012729"/>
    </source>
</evidence>
<evidence type="ECO:0000256" key="7">
    <source>
        <dbReference type="ARBA" id="ARBA00023295"/>
    </source>
</evidence>
<dbReference type="PANTHER" id="PTHR45708:SF49">
    <property type="entry name" value="ENDOCHITINASE"/>
    <property type="match status" value="1"/>
</dbReference>
<dbReference type="InterPro" id="IPR036573">
    <property type="entry name" value="CBM_sf_5/12"/>
</dbReference>
<dbReference type="GO" id="GO:0008061">
    <property type="term" value="F:chitin binding"/>
    <property type="evidence" value="ECO:0007669"/>
    <property type="project" value="UniProtKB-KW"/>
</dbReference>
<feature type="domain" description="GH18" evidence="11">
    <location>
        <begin position="34"/>
        <end position="339"/>
    </location>
</feature>
<evidence type="ECO:0000256" key="4">
    <source>
        <dbReference type="ARBA" id="ARBA00022801"/>
    </source>
</evidence>
<dbReference type="PANTHER" id="PTHR45708">
    <property type="entry name" value="ENDOCHITINASE"/>
    <property type="match status" value="1"/>
</dbReference>
<dbReference type="CDD" id="cd12215">
    <property type="entry name" value="ChiC_BD"/>
    <property type="match status" value="1"/>
</dbReference>
<evidence type="ECO:0000256" key="6">
    <source>
        <dbReference type="ARBA" id="ARBA00023277"/>
    </source>
</evidence>
<dbReference type="Proteomes" id="UP000076532">
    <property type="component" value="Unassembled WGS sequence"/>
</dbReference>
<dbReference type="Gene3D" id="2.10.10.20">
    <property type="entry name" value="Carbohydrate-binding module superfamily 5/12"/>
    <property type="match status" value="1"/>
</dbReference>
<dbReference type="GO" id="GO:0000272">
    <property type="term" value="P:polysaccharide catabolic process"/>
    <property type="evidence" value="ECO:0007669"/>
    <property type="project" value="UniProtKB-KW"/>
</dbReference>
<keyword evidence="4" id="KW-0378">Hydrolase</keyword>
<name>A0A166QMX4_9AGAM</name>
<keyword evidence="10" id="KW-0732">Signal</keyword>
<dbReference type="InterPro" id="IPR003610">
    <property type="entry name" value="CBM5/12"/>
</dbReference>
<dbReference type="GO" id="GO:0008843">
    <property type="term" value="F:endochitinase activity"/>
    <property type="evidence" value="ECO:0007669"/>
    <property type="project" value="UniProtKB-EC"/>
</dbReference>
<dbReference type="OrthoDB" id="6020543at2759"/>
<dbReference type="InterPro" id="IPR017853">
    <property type="entry name" value="GH"/>
</dbReference>
<comment type="catalytic activity">
    <reaction evidence="1">
        <text>Random endo-hydrolysis of N-acetyl-beta-D-glucosaminide (1-&gt;4)-beta-linkages in chitin and chitodextrins.</text>
        <dbReference type="EC" id="3.2.1.14"/>
    </reaction>
</comment>
<accession>A0A166QMX4</accession>
<keyword evidence="3" id="KW-0147">Chitin-binding</keyword>
<protein>
    <recommendedName>
        <fullName evidence="2">chitinase</fullName>
        <ecNumber evidence="2">3.2.1.14</ecNumber>
    </recommendedName>
</protein>
<evidence type="ECO:0000313" key="13">
    <source>
        <dbReference type="Proteomes" id="UP000076532"/>
    </source>
</evidence>
<dbReference type="SUPFAM" id="SSF51055">
    <property type="entry name" value="Carbohydrate binding domain"/>
    <property type="match status" value="1"/>
</dbReference>
<dbReference type="Gene3D" id="3.20.20.80">
    <property type="entry name" value="Glycosidases"/>
    <property type="match status" value="1"/>
</dbReference>
<evidence type="ECO:0000256" key="8">
    <source>
        <dbReference type="ARBA" id="ARBA00023326"/>
    </source>
</evidence>
<keyword evidence="5" id="KW-0146">Chitin degradation</keyword>
<sequence>MPSQMSLSLVSLGLLLSFSPSRAFAKTFDNTANNNLAVYWGQNSYGATHTSDTANWQQNLSHYCQDDTIDVIPMAFVNTFFDAGGLPSLDLSNICGVTANTTFTGTDLPDCSAMASDIATCQAAGKIVTISLGGGAGSYGFTDDTQASTFADTIWDLFLGGNSEDSTTRPFGSAVLDGVDLDIEGGGSTGYVAFVTQLRTHMDKASKSYYVTGAPQCPFPDAYLGSVISAVGFDALYVQFYNNFCGLTGYADAADWDFSSWDSWATGTSPNKDVKIYIGAPAAALAAGSGYVDAATLATIISATQSNYSSFGGVMLWDASQAYQNSRFDKAAKSALGDGSAVASTTPASTKSAASTTSASAPATSASASTTAPASPTASASSTPPTSTVGTNACGAVSAWMANVAYTGGTQATYGGHLWTANYWTEANTPSGTSGDWKDNGACTAAATNGVVTHQPLVPSVPSPTAHTKRFSKQD</sequence>
<feature type="signal peptide" evidence="10">
    <location>
        <begin position="1"/>
        <end position="25"/>
    </location>
</feature>
<organism evidence="12 13">
    <name type="scientific">Athelia psychrophila</name>
    <dbReference type="NCBI Taxonomy" id="1759441"/>
    <lineage>
        <taxon>Eukaryota</taxon>
        <taxon>Fungi</taxon>
        <taxon>Dikarya</taxon>
        <taxon>Basidiomycota</taxon>
        <taxon>Agaricomycotina</taxon>
        <taxon>Agaricomycetes</taxon>
        <taxon>Agaricomycetidae</taxon>
        <taxon>Atheliales</taxon>
        <taxon>Atheliaceae</taxon>
        <taxon>Athelia</taxon>
    </lineage>
</organism>
<dbReference type="PROSITE" id="PS51910">
    <property type="entry name" value="GH18_2"/>
    <property type="match status" value="1"/>
</dbReference>
<dbReference type="STRING" id="436010.A0A166QMX4"/>
<keyword evidence="7" id="KW-0326">Glycosidase</keyword>
<dbReference type="SMART" id="SM00495">
    <property type="entry name" value="ChtBD3"/>
    <property type="match status" value="1"/>
</dbReference>
<dbReference type="InterPro" id="IPR001223">
    <property type="entry name" value="Glyco_hydro18_cat"/>
</dbReference>
<keyword evidence="8" id="KW-0624">Polysaccharide degradation</keyword>
<evidence type="ECO:0000256" key="9">
    <source>
        <dbReference type="SAM" id="MobiDB-lite"/>
    </source>
</evidence>
<evidence type="ECO:0000256" key="10">
    <source>
        <dbReference type="SAM" id="SignalP"/>
    </source>
</evidence>
<evidence type="ECO:0000256" key="3">
    <source>
        <dbReference type="ARBA" id="ARBA00022669"/>
    </source>
</evidence>
<dbReference type="InterPro" id="IPR045321">
    <property type="entry name" value="Cts1-like"/>
</dbReference>
<dbReference type="EMBL" id="KV417509">
    <property type="protein sequence ID" value="KZP27344.1"/>
    <property type="molecule type" value="Genomic_DNA"/>
</dbReference>
<dbReference type="SUPFAM" id="SSF51445">
    <property type="entry name" value="(Trans)glycosidases"/>
    <property type="match status" value="1"/>
</dbReference>
<reference evidence="12 13" key="1">
    <citation type="journal article" date="2016" name="Mol. Biol. Evol.">
        <title>Comparative Genomics of Early-Diverging Mushroom-Forming Fungi Provides Insights into the Origins of Lignocellulose Decay Capabilities.</title>
        <authorList>
            <person name="Nagy L.G."/>
            <person name="Riley R."/>
            <person name="Tritt A."/>
            <person name="Adam C."/>
            <person name="Daum C."/>
            <person name="Floudas D."/>
            <person name="Sun H."/>
            <person name="Yadav J.S."/>
            <person name="Pangilinan J."/>
            <person name="Larsson K.H."/>
            <person name="Matsuura K."/>
            <person name="Barry K."/>
            <person name="Labutti K."/>
            <person name="Kuo R."/>
            <person name="Ohm R.A."/>
            <person name="Bhattacharya S.S."/>
            <person name="Shirouzu T."/>
            <person name="Yoshinaga Y."/>
            <person name="Martin F.M."/>
            <person name="Grigoriev I.V."/>
            <person name="Hibbett D.S."/>
        </authorList>
    </citation>
    <scope>NUCLEOTIDE SEQUENCE [LARGE SCALE GENOMIC DNA]</scope>
    <source>
        <strain evidence="12 13">CBS 109695</strain>
    </source>
</reference>
<feature type="compositionally biased region" description="Low complexity" evidence="9">
    <location>
        <begin position="342"/>
        <end position="388"/>
    </location>
</feature>
<dbReference type="EC" id="3.2.1.14" evidence="2"/>
<proteinExistence type="predicted"/>
<evidence type="ECO:0000256" key="1">
    <source>
        <dbReference type="ARBA" id="ARBA00000822"/>
    </source>
</evidence>
<keyword evidence="6" id="KW-0119">Carbohydrate metabolism</keyword>
<keyword evidence="13" id="KW-1185">Reference proteome</keyword>
<feature type="region of interest" description="Disordered" evidence="9">
    <location>
        <begin position="342"/>
        <end position="389"/>
    </location>
</feature>
<dbReference type="GO" id="GO:0005576">
    <property type="term" value="C:extracellular region"/>
    <property type="evidence" value="ECO:0007669"/>
    <property type="project" value="InterPro"/>
</dbReference>
<gene>
    <name evidence="12" type="ORF">FIBSPDRAFT_1040214</name>
</gene>
<feature type="chain" id="PRO_5007878766" description="chitinase" evidence="10">
    <location>
        <begin position="26"/>
        <end position="475"/>
    </location>
</feature>
<evidence type="ECO:0000259" key="11">
    <source>
        <dbReference type="PROSITE" id="PS51910"/>
    </source>
</evidence>
<dbReference type="GO" id="GO:0006032">
    <property type="term" value="P:chitin catabolic process"/>
    <property type="evidence" value="ECO:0007669"/>
    <property type="project" value="UniProtKB-KW"/>
</dbReference>
<dbReference type="InterPro" id="IPR050542">
    <property type="entry name" value="Glycosyl_Hydrlase18_Chitinase"/>
</dbReference>
<evidence type="ECO:0000256" key="5">
    <source>
        <dbReference type="ARBA" id="ARBA00023024"/>
    </source>
</evidence>
<dbReference type="InterPro" id="IPR001579">
    <property type="entry name" value="Glyco_hydro_18_chit_AS"/>
</dbReference>
<dbReference type="CDD" id="cd02877">
    <property type="entry name" value="GH18_hevamine_XipI_class_III"/>
    <property type="match status" value="1"/>
</dbReference>
<dbReference type="AlphaFoldDB" id="A0A166QMX4"/>
<dbReference type="GO" id="GO:0030246">
    <property type="term" value="F:carbohydrate binding"/>
    <property type="evidence" value="ECO:0007669"/>
    <property type="project" value="InterPro"/>
</dbReference>
<evidence type="ECO:0000313" key="12">
    <source>
        <dbReference type="EMBL" id="KZP27344.1"/>
    </source>
</evidence>